<evidence type="ECO:0000256" key="13">
    <source>
        <dbReference type="SAM" id="MobiDB-lite"/>
    </source>
</evidence>
<keyword evidence="8" id="KW-0862">Zinc</keyword>
<evidence type="ECO:0000256" key="3">
    <source>
        <dbReference type="ARBA" id="ARBA00022679"/>
    </source>
</evidence>
<dbReference type="GO" id="GO:0016020">
    <property type="term" value="C:membrane"/>
    <property type="evidence" value="ECO:0007669"/>
    <property type="project" value="UniProtKB-SubCell"/>
</dbReference>
<evidence type="ECO:0000259" key="15">
    <source>
        <dbReference type="PROSITE" id="PS50089"/>
    </source>
</evidence>
<dbReference type="PANTHER" id="PTHR45768:SF76">
    <property type="entry name" value="RING-H2 FINGER PROTEIN ATL5-LIKE"/>
    <property type="match status" value="1"/>
</dbReference>
<evidence type="ECO:0000256" key="9">
    <source>
        <dbReference type="ARBA" id="ARBA00022989"/>
    </source>
</evidence>
<keyword evidence="6 12" id="KW-0863">Zinc-finger</keyword>
<feature type="region of interest" description="Disordered" evidence="13">
    <location>
        <begin position="207"/>
        <end position="253"/>
    </location>
</feature>
<keyword evidence="3" id="KW-0808">Transferase</keyword>
<evidence type="ECO:0000256" key="4">
    <source>
        <dbReference type="ARBA" id="ARBA00022692"/>
    </source>
</evidence>
<evidence type="ECO:0000256" key="12">
    <source>
        <dbReference type="PROSITE-ProRule" id="PRU00175"/>
    </source>
</evidence>
<keyword evidence="7" id="KW-0833">Ubl conjugation pathway</keyword>
<proteinExistence type="inferred from homology"/>
<keyword evidence="10 14" id="KW-0472">Membrane</keyword>
<protein>
    <submittedName>
        <fullName evidence="16">Ubiquitin-protein ligase</fullName>
    </submittedName>
</protein>
<dbReference type="GO" id="GO:0016740">
    <property type="term" value="F:transferase activity"/>
    <property type="evidence" value="ECO:0007669"/>
    <property type="project" value="UniProtKB-KW"/>
</dbReference>
<evidence type="ECO:0000256" key="7">
    <source>
        <dbReference type="ARBA" id="ARBA00022786"/>
    </source>
</evidence>
<evidence type="ECO:0000313" key="16">
    <source>
        <dbReference type="EMBL" id="GAA0146411.1"/>
    </source>
</evidence>
<dbReference type="PANTHER" id="PTHR45768">
    <property type="entry name" value="E3 UBIQUITIN-PROTEIN LIGASE RNF13-LIKE"/>
    <property type="match status" value="1"/>
</dbReference>
<dbReference type="AlphaFoldDB" id="A0AAV3P5X3"/>
<dbReference type="CDD" id="cd16461">
    <property type="entry name" value="RING-H2_EL5-like"/>
    <property type="match status" value="1"/>
</dbReference>
<sequence length="253" mass="27732">MLSPPPISNPQLPTLSPGNSFVHNILSYDSNMMLAAIITLLLVILFVLLLHVYAKWYLVQSARRRGTGGSVSVPGVMLSARYHHHFHTFSVGMASASSPTKGLEASIISLIPQFIYQSVKGQQEMECVICLCVFENGEVGRKLPECEHEFHVDCIDMWLHSHTTCPVCRSPAICDNKWGNPNVDDRGLSEVAMEELEIVVVEGTIESNENVDTKDTSSSSGDSLKKIMSPSGSVQKIHPSGTLQKPEKEGEDP</sequence>
<evidence type="ECO:0000313" key="17">
    <source>
        <dbReference type="Proteomes" id="UP001454036"/>
    </source>
</evidence>
<evidence type="ECO:0000256" key="6">
    <source>
        <dbReference type="ARBA" id="ARBA00022771"/>
    </source>
</evidence>
<comment type="similarity">
    <text evidence="11">Belongs to the RING-type zinc finger family. ATL subfamily.</text>
</comment>
<dbReference type="SUPFAM" id="SSF57850">
    <property type="entry name" value="RING/U-box"/>
    <property type="match status" value="1"/>
</dbReference>
<keyword evidence="17" id="KW-1185">Reference proteome</keyword>
<evidence type="ECO:0000256" key="10">
    <source>
        <dbReference type="ARBA" id="ARBA00023136"/>
    </source>
</evidence>
<dbReference type="SMART" id="SM00184">
    <property type="entry name" value="RING"/>
    <property type="match status" value="1"/>
</dbReference>
<dbReference type="GO" id="GO:0016874">
    <property type="term" value="F:ligase activity"/>
    <property type="evidence" value="ECO:0007669"/>
    <property type="project" value="UniProtKB-KW"/>
</dbReference>
<name>A0AAV3P5X3_LITER</name>
<dbReference type="Gene3D" id="3.30.40.10">
    <property type="entry name" value="Zinc/RING finger domain, C3HC4 (zinc finger)"/>
    <property type="match status" value="1"/>
</dbReference>
<dbReference type="GO" id="GO:0008270">
    <property type="term" value="F:zinc ion binding"/>
    <property type="evidence" value="ECO:0007669"/>
    <property type="project" value="UniProtKB-KW"/>
</dbReference>
<accession>A0AAV3P5X3</accession>
<dbReference type="EMBL" id="BAABME010016547">
    <property type="protein sequence ID" value="GAA0146411.1"/>
    <property type="molecule type" value="Genomic_DNA"/>
</dbReference>
<dbReference type="InterPro" id="IPR013083">
    <property type="entry name" value="Znf_RING/FYVE/PHD"/>
</dbReference>
<organism evidence="16 17">
    <name type="scientific">Lithospermum erythrorhizon</name>
    <name type="common">Purple gromwell</name>
    <name type="synonym">Lithospermum officinale var. erythrorhizon</name>
    <dbReference type="NCBI Taxonomy" id="34254"/>
    <lineage>
        <taxon>Eukaryota</taxon>
        <taxon>Viridiplantae</taxon>
        <taxon>Streptophyta</taxon>
        <taxon>Embryophyta</taxon>
        <taxon>Tracheophyta</taxon>
        <taxon>Spermatophyta</taxon>
        <taxon>Magnoliopsida</taxon>
        <taxon>eudicotyledons</taxon>
        <taxon>Gunneridae</taxon>
        <taxon>Pentapetalae</taxon>
        <taxon>asterids</taxon>
        <taxon>lamiids</taxon>
        <taxon>Boraginales</taxon>
        <taxon>Boraginaceae</taxon>
        <taxon>Boraginoideae</taxon>
        <taxon>Lithospermeae</taxon>
        <taxon>Lithospermum</taxon>
    </lineage>
</organism>
<comment type="caution">
    <text evidence="16">The sequence shown here is derived from an EMBL/GenBank/DDBJ whole genome shotgun (WGS) entry which is preliminary data.</text>
</comment>
<evidence type="ECO:0000256" key="11">
    <source>
        <dbReference type="ARBA" id="ARBA00024209"/>
    </source>
</evidence>
<gene>
    <name evidence="16" type="ORF">LIER_36306</name>
</gene>
<evidence type="ECO:0000256" key="5">
    <source>
        <dbReference type="ARBA" id="ARBA00022723"/>
    </source>
</evidence>
<comment type="pathway">
    <text evidence="2">Protein modification; protein ubiquitination.</text>
</comment>
<dbReference type="InterPro" id="IPR001841">
    <property type="entry name" value="Znf_RING"/>
</dbReference>
<dbReference type="Proteomes" id="UP001454036">
    <property type="component" value="Unassembled WGS sequence"/>
</dbReference>
<comment type="subcellular location">
    <subcellularLocation>
        <location evidence="1">Membrane</location>
        <topology evidence="1">Single-pass membrane protein</topology>
    </subcellularLocation>
</comment>
<reference evidence="16 17" key="1">
    <citation type="submission" date="2024-01" db="EMBL/GenBank/DDBJ databases">
        <title>The complete chloroplast genome sequence of Lithospermum erythrorhizon: insights into the phylogenetic relationship among Boraginaceae species and the maternal lineages of purple gromwells.</title>
        <authorList>
            <person name="Okada T."/>
            <person name="Watanabe K."/>
        </authorList>
    </citation>
    <scope>NUCLEOTIDE SEQUENCE [LARGE SCALE GENOMIC DNA]</scope>
</reference>
<keyword evidence="16" id="KW-0436">Ligase</keyword>
<keyword evidence="4 14" id="KW-0812">Transmembrane</keyword>
<feature type="domain" description="RING-type" evidence="15">
    <location>
        <begin position="127"/>
        <end position="169"/>
    </location>
</feature>
<dbReference type="Pfam" id="PF13639">
    <property type="entry name" value="zf-RING_2"/>
    <property type="match status" value="1"/>
</dbReference>
<keyword evidence="9 14" id="KW-1133">Transmembrane helix</keyword>
<evidence type="ECO:0000256" key="14">
    <source>
        <dbReference type="SAM" id="Phobius"/>
    </source>
</evidence>
<evidence type="ECO:0000256" key="2">
    <source>
        <dbReference type="ARBA" id="ARBA00004906"/>
    </source>
</evidence>
<evidence type="ECO:0000256" key="8">
    <source>
        <dbReference type="ARBA" id="ARBA00022833"/>
    </source>
</evidence>
<evidence type="ECO:0000256" key="1">
    <source>
        <dbReference type="ARBA" id="ARBA00004167"/>
    </source>
</evidence>
<feature type="transmembrane region" description="Helical" evidence="14">
    <location>
        <begin position="32"/>
        <end position="54"/>
    </location>
</feature>
<dbReference type="PROSITE" id="PS50089">
    <property type="entry name" value="ZF_RING_2"/>
    <property type="match status" value="1"/>
</dbReference>
<keyword evidence="5" id="KW-0479">Metal-binding</keyword>